<evidence type="ECO:0000256" key="2">
    <source>
        <dbReference type="ARBA" id="ARBA00022741"/>
    </source>
</evidence>
<dbReference type="GO" id="GO:0016887">
    <property type="term" value="F:ATP hydrolysis activity"/>
    <property type="evidence" value="ECO:0007669"/>
    <property type="project" value="RHEA"/>
</dbReference>
<dbReference type="InterPro" id="IPR014017">
    <property type="entry name" value="DNA_helicase_UvrD-like_C"/>
</dbReference>
<dbReference type="PANTHER" id="PTHR11070">
    <property type="entry name" value="UVRD / RECB / PCRA DNA HELICASE FAMILY MEMBER"/>
    <property type="match status" value="1"/>
</dbReference>
<dbReference type="EMBL" id="VSSQ01002984">
    <property type="protein sequence ID" value="MPM18444.1"/>
    <property type="molecule type" value="Genomic_DNA"/>
</dbReference>
<keyword evidence="4 15" id="KW-0378">Hydrolase</keyword>
<gene>
    <name evidence="15" type="primary">addA_13</name>
    <name evidence="15" type="ORF">SDC9_64855</name>
</gene>
<keyword evidence="10" id="KW-0413">Isomerase</keyword>
<dbReference type="InterPro" id="IPR038726">
    <property type="entry name" value="PDDEXK_AddAB-type"/>
</dbReference>
<dbReference type="InterPro" id="IPR011335">
    <property type="entry name" value="Restrct_endonuc-II-like"/>
</dbReference>
<evidence type="ECO:0000256" key="8">
    <source>
        <dbReference type="ARBA" id="ARBA00023125"/>
    </source>
</evidence>
<dbReference type="NCBIfam" id="TIGR02785">
    <property type="entry name" value="addA_Gpos"/>
    <property type="match status" value="1"/>
</dbReference>
<dbReference type="GO" id="GO:0005524">
    <property type="term" value="F:ATP binding"/>
    <property type="evidence" value="ECO:0007669"/>
    <property type="project" value="UniProtKB-KW"/>
</dbReference>
<dbReference type="Pfam" id="PF00580">
    <property type="entry name" value="UvrD-helicase"/>
    <property type="match status" value="1"/>
</dbReference>
<evidence type="ECO:0000256" key="1">
    <source>
        <dbReference type="ARBA" id="ARBA00022722"/>
    </source>
</evidence>
<dbReference type="GO" id="GO:0043138">
    <property type="term" value="F:3'-5' DNA helicase activity"/>
    <property type="evidence" value="ECO:0007669"/>
    <property type="project" value="UniProtKB-EC"/>
</dbReference>
<evidence type="ECO:0000256" key="13">
    <source>
        <dbReference type="ARBA" id="ARBA00048988"/>
    </source>
</evidence>
<dbReference type="GO" id="GO:0033202">
    <property type="term" value="C:DNA helicase complex"/>
    <property type="evidence" value="ECO:0007669"/>
    <property type="project" value="TreeGrafter"/>
</dbReference>
<dbReference type="GO" id="GO:0006302">
    <property type="term" value="P:double-strand break repair"/>
    <property type="evidence" value="ECO:0007669"/>
    <property type="project" value="InterPro"/>
</dbReference>
<evidence type="ECO:0000256" key="12">
    <source>
        <dbReference type="ARBA" id="ARBA00034808"/>
    </source>
</evidence>
<comment type="catalytic activity">
    <reaction evidence="11">
        <text>Couples ATP hydrolysis with the unwinding of duplex DNA by translocating in the 3'-5' direction.</text>
        <dbReference type="EC" id="5.6.2.4"/>
    </reaction>
</comment>
<dbReference type="Gene3D" id="3.40.50.300">
    <property type="entry name" value="P-loop containing nucleotide triphosphate hydrolases"/>
    <property type="match status" value="3"/>
</dbReference>
<sequence>MTDEYQDSNAVQELILSLVSSDKNRFMVGDVKQSIYSFRLADPDIFAEKYNTYLIEKDADNERIDMFKNFRSRGEILNCINFFFMQLMQKDLGGISYDKNAMLYIGADFPEYIGEADAGGAVEVDCVFTDVADDEDEDIESLSGIEKEMNFVADRINGLMYGKDRLEVYDGKLEDYRALRYSDIAIVMRNMTHGADFIEVLRQKCIPATADANAVFLETTEVMIALSFLRVIDNSRQDIPLASVLRSPVYGFTADELLTVRLESKCEDYWDSVVFYAENGANSTIKQRLLSFIKQLNKWRDISVECTINELIWSVYTDTGFYDLVGVMPDGKARQANLLKLVKKASDYDSLSFKGLFDFIRYIEKINKNNVTMDSEASGETGDSVKLMTIHKSKGLEFPVVFLSGTATKFNKRDLNSNVVIHKKLGIGSEYTDMDIRVKYNTVPRVVITEAALHDLISEEIRILYVAMTRAKEKLIITGNAKYSKTRIARWDMFNGRKEVELPSFEITRADNYLDWIMMSLSRHRSGEKICEFSDTLPKNTGNGVFDYDADFEVNFIYEKSEMPEVKQDDIFTQINSEEDAEFLREQINARLSWEYPYTKETEIPGSVTVSDIKKIRGEKYPYTVKTPKFYSDKKGLSAAEIGTAVHKVIEHMDFNRRYEYSDIEELIEKCADLGLLTEQEKKAVSIKKIELFAQSHLYKRIMSADAVYKEEAFTIAISPEDIYNLQEYGNIDESVILHGRIDCYFIENGEAVLLDYKTDYFDEEEKLSEKYAVQMELYTKAVERVTGIRVKECYIYSISAGKTIRIKQY</sequence>
<dbReference type="GO" id="GO:0004527">
    <property type="term" value="F:exonuclease activity"/>
    <property type="evidence" value="ECO:0007669"/>
    <property type="project" value="UniProtKB-KW"/>
</dbReference>
<protein>
    <recommendedName>
        <fullName evidence="12">DNA 3'-5' helicase</fullName>
        <ecNumber evidence="12">5.6.2.4</ecNumber>
    </recommendedName>
</protein>
<keyword evidence="5 15" id="KW-0347">Helicase</keyword>
<feature type="domain" description="UvrD-like helicase C-terminal" evidence="14">
    <location>
        <begin position="93"/>
        <end position="395"/>
    </location>
</feature>
<keyword evidence="3" id="KW-0227">DNA damage</keyword>
<dbReference type="SUPFAM" id="SSF52540">
    <property type="entry name" value="P-loop containing nucleoside triphosphate hydrolases"/>
    <property type="match status" value="2"/>
</dbReference>
<dbReference type="PANTHER" id="PTHR11070:SF48">
    <property type="entry name" value="ATP-DEPENDENT HELICASE_NUCLEASE SUBUNIT A"/>
    <property type="match status" value="1"/>
</dbReference>
<reference evidence="15" key="1">
    <citation type="submission" date="2019-08" db="EMBL/GenBank/DDBJ databases">
        <authorList>
            <person name="Kucharzyk K."/>
            <person name="Murdoch R.W."/>
            <person name="Higgins S."/>
            <person name="Loffler F."/>
        </authorList>
    </citation>
    <scope>NUCLEOTIDE SEQUENCE</scope>
</reference>
<evidence type="ECO:0000256" key="3">
    <source>
        <dbReference type="ARBA" id="ARBA00022763"/>
    </source>
</evidence>
<name>A0A644XWL0_9ZZZZ</name>
<dbReference type="InterPro" id="IPR014016">
    <property type="entry name" value="UvrD-like_ATP-bd"/>
</dbReference>
<keyword evidence="7" id="KW-0067">ATP-binding</keyword>
<keyword evidence="2" id="KW-0547">Nucleotide-binding</keyword>
<dbReference type="Pfam" id="PF13361">
    <property type="entry name" value="UvrD_C"/>
    <property type="match status" value="1"/>
</dbReference>
<dbReference type="SUPFAM" id="SSF52980">
    <property type="entry name" value="Restriction endonuclease-like"/>
    <property type="match status" value="1"/>
</dbReference>
<dbReference type="AlphaFoldDB" id="A0A644XWL0"/>
<dbReference type="InterPro" id="IPR014152">
    <property type="entry name" value="AddA"/>
</dbReference>
<evidence type="ECO:0000256" key="6">
    <source>
        <dbReference type="ARBA" id="ARBA00022839"/>
    </source>
</evidence>
<dbReference type="Gene3D" id="3.90.320.10">
    <property type="match status" value="1"/>
</dbReference>
<comment type="catalytic activity">
    <reaction evidence="13">
        <text>ATP + H2O = ADP + phosphate + H(+)</text>
        <dbReference type="Rhea" id="RHEA:13065"/>
        <dbReference type="ChEBI" id="CHEBI:15377"/>
        <dbReference type="ChEBI" id="CHEBI:15378"/>
        <dbReference type="ChEBI" id="CHEBI:30616"/>
        <dbReference type="ChEBI" id="CHEBI:43474"/>
        <dbReference type="ChEBI" id="CHEBI:456216"/>
        <dbReference type="EC" id="5.6.2.4"/>
    </reaction>
</comment>
<dbReference type="InterPro" id="IPR027417">
    <property type="entry name" value="P-loop_NTPase"/>
</dbReference>
<dbReference type="GO" id="GO:0003677">
    <property type="term" value="F:DNA binding"/>
    <property type="evidence" value="ECO:0007669"/>
    <property type="project" value="UniProtKB-KW"/>
</dbReference>
<evidence type="ECO:0000256" key="5">
    <source>
        <dbReference type="ARBA" id="ARBA00022806"/>
    </source>
</evidence>
<keyword evidence="6" id="KW-0269">Exonuclease</keyword>
<dbReference type="InterPro" id="IPR011604">
    <property type="entry name" value="PDDEXK-like_dom_sf"/>
</dbReference>
<dbReference type="EC" id="5.6.2.4" evidence="12"/>
<dbReference type="Pfam" id="PF12705">
    <property type="entry name" value="PDDEXK_1"/>
    <property type="match status" value="1"/>
</dbReference>
<evidence type="ECO:0000256" key="10">
    <source>
        <dbReference type="ARBA" id="ARBA00023235"/>
    </source>
</evidence>
<dbReference type="InterPro" id="IPR000212">
    <property type="entry name" value="DNA_helicase_UvrD/REP"/>
</dbReference>
<comment type="caution">
    <text evidence="15">The sequence shown here is derived from an EMBL/GenBank/DDBJ whole genome shotgun (WGS) entry which is preliminary data.</text>
</comment>
<organism evidence="15">
    <name type="scientific">bioreactor metagenome</name>
    <dbReference type="NCBI Taxonomy" id="1076179"/>
    <lineage>
        <taxon>unclassified sequences</taxon>
        <taxon>metagenomes</taxon>
        <taxon>ecological metagenomes</taxon>
    </lineage>
</organism>
<keyword evidence="1" id="KW-0540">Nuclease</keyword>
<evidence type="ECO:0000256" key="4">
    <source>
        <dbReference type="ARBA" id="ARBA00022801"/>
    </source>
</evidence>
<accession>A0A644XWL0</accession>
<evidence type="ECO:0000313" key="15">
    <source>
        <dbReference type="EMBL" id="MPM18444.1"/>
    </source>
</evidence>
<dbReference type="GO" id="GO:0005829">
    <property type="term" value="C:cytosol"/>
    <property type="evidence" value="ECO:0007669"/>
    <property type="project" value="TreeGrafter"/>
</dbReference>
<keyword evidence="8" id="KW-0238">DNA-binding</keyword>
<dbReference type="GO" id="GO:0000725">
    <property type="term" value="P:recombinational repair"/>
    <property type="evidence" value="ECO:0007669"/>
    <property type="project" value="TreeGrafter"/>
</dbReference>
<keyword evidence="9" id="KW-0234">DNA repair</keyword>
<dbReference type="PROSITE" id="PS51217">
    <property type="entry name" value="UVRD_HELICASE_CTER"/>
    <property type="match status" value="1"/>
</dbReference>
<proteinExistence type="predicted"/>
<evidence type="ECO:0000256" key="7">
    <source>
        <dbReference type="ARBA" id="ARBA00022840"/>
    </source>
</evidence>
<evidence type="ECO:0000259" key="14">
    <source>
        <dbReference type="PROSITE" id="PS51217"/>
    </source>
</evidence>
<evidence type="ECO:0000256" key="9">
    <source>
        <dbReference type="ARBA" id="ARBA00023204"/>
    </source>
</evidence>
<evidence type="ECO:0000256" key="11">
    <source>
        <dbReference type="ARBA" id="ARBA00034617"/>
    </source>
</evidence>